<protein>
    <submittedName>
        <fullName evidence="2">Uncharacterized protein</fullName>
    </submittedName>
</protein>
<evidence type="ECO:0000313" key="2">
    <source>
        <dbReference type="EMBL" id="KAB1225934.1"/>
    </source>
</evidence>
<dbReference type="Proteomes" id="UP000516437">
    <property type="component" value="Chromosome 1"/>
</dbReference>
<feature type="region of interest" description="Disordered" evidence="1">
    <location>
        <begin position="378"/>
        <end position="397"/>
    </location>
</feature>
<comment type="caution">
    <text evidence="2">The sequence shown here is derived from an EMBL/GenBank/DDBJ whole genome shotgun (WGS) entry which is preliminary data.</text>
</comment>
<name>A0A6A1WLB1_9ROSI</name>
<keyword evidence="3" id="KW-1185">Reference proteome</keyword>
<feature type="region of interest" description="Disordered" evidence="1">
    <location>
        <begin position="111"/>
        <end position="143"/>
    </location>
</feature>
<evidence type="ECO:0000313" key="3">
    <source>
        <dbReference type="Proteomes" id="UP000516437"/>
    </source>
</evidence>
<feature type="compositionally biased region" description="Basic and acidic residues" evidence="1">
    <location>
        <begin position="31"/>
        <end position="49"/>
    </location>
</feature>
<dbReference type="PANTHER" id="PTHR33356">
    <property type="entry name" value="TIP41-LIKE PROTEIN"/>
    <property type="match status" value="1"/>
</dbReference>
<proteinExistence type="predicted"/>
<dbReference type="AlphaFoldDB" id="A0A6A1WLB1"/>
<feature type="region of interest" description="Disordered" evidence="1">
    <location>
        <begin position="29"/>
        <end position="71"/>
    </location>
</feature>
<sequence>MAVDLQNSELLLPSQFLYDEEDILPPILEPSHLHKESGSYKHWEDHPHGTESAFSSPVDSEFGSAETESDKDDDYIGELTRQMAHYMLQDDHEDSLLFTEKVEKTWGLAGSPQSTLWSPLGSKYGTPDGSSQEPSPPPTPVFETDPFWDCRCDAADRLDQKKDLNDSKTTEYQHGQDLLSTASKSIVGLNSNQPLTDDQLRAIYVILIPSFSRYLLADKLSLLGIDFSSAFYPVKKFHRLKQERVVKKQASANWGKPAEASELSEPREQYQQHPKKGRFSNGGRARTNPWTQAQPQAQSHQQVGSGTRMFSRGSESGSGSCGTGVFLPRGIWYSSESRKKPGCSTVFIPARVVQALQIHFDQMGAPSRTNACGFPLQNGGNGSNTKQIKRQSRKVPAISQREMGLPQEWTY</sequence>
<dbReference type="OrthoDB" id="1709562at2759"/>
<organism evidence="2 3">
    <name type="scientific">Morella rubra</name>
    <name type="common">Chinese bayberry</name>
    <dbReference type="NCBI Taxonomy" id="262757"/>
    <lineage>
        <taxon>Eukaryota</taxon>
        <taxon>Viridiplantae</taxon>
        <taxon>Streptophyta</taxon>
        <taxon>Embryophyta</taxon>
        <taxon>Tracheophyta</taxon>
        <taxon>Spermatophyta</taxon>
        <taxon>Magnoliopsida</taxon>
        <taxon>eudicotyledons</taxon>
        <taxon>Gunneridae</taxon>
        <taxon>Pentapetalae</taxon>
        <taxon>rosids</taxon>
        <taxon>fabids</taxon>
        <taxon>Fagales</taxon>
        <taxon>Myricaceae</taxon>
        <taxon>Morella</taxon>
    </lineage>
</organism>
<feature type="region of interest" description="Disordered" evidence="1">
    <location>
        <begin position="248"/>
        <end position="316"/>
    </location>
</feature>
<feature type="compositionally biased region" description="Low complexity" evidence="1">
    <location>
        <begin position="292"/>
        <end position="302"/>
    </location>
</feature>
<dbReference type="EMBL" id="RXIC02000019">
    <property type="protein sequence ID" value="KAB1225934.1"/>
    <property type="molecule type" value="Genomic_DNA"/>
</dbReference>
<reference evidence="2 3" key="1">
    <citation type="journal article" date="2019" name="Plant Biotechnol. J.">
        <title>The red bayberry genome and genetic basis of sex determination.</title>
        <authorList>
            <person name="Jia H.M."/>
            <person name="Jia H.J."/>
            <person name="Cai Q.L."/>
            <person name="Wang Y."/>
            <person name="Zhao H.B."/>
            <person name="Yang W.F."/>
            <person name="Wang G.Y."/>
            <person name="Li Y.H."/>
            <person name="Zhan D.L."/>
            <person name="Shen Y.T."/>
            <person name="Niu Q.F."/>
            <person name="Chang L."/>
            <person name="Qiu J."/>
            <person name="Zhao L."/>
            <person name="Xie H.B."/>
            <person name="Fu W.Y."/>
            <person name="Jin J."/>
            <person name="Li X.W."/>
            <person name="Jiao Y."/>
            <person name="Zhou C.C."/>
            <person name="Tu T."/>
            <person name="Chai C.Y."/>
            <person name="Gao J.L."/>
            <person name="Fan L.J."/>
            <person name="van de Weg E."/>
            <person name="Wang J.Y."/>
            <person name="Gao Z.S."/>
        </authorList>
    </citation>
    <scope>NUCLEOTIDE SEQUENCE [LARGE SCALE GENOMIC DNA]</scope>
    <source>
        <tissue evidence="2">Leaves</tissue>
    </source>
</reference>
<dbReference type="PANTHER" id="PTHR33356:SF16">
    <property type="entry name" value="G PATCH DOMAIN PROTEIN"/>
    <property type="match status" value="1"/>
</dbReference>
<accession>A0A6A1WLB1</accession>
<evidence type="ECO:0000256" key="1">
    <source>
        <dbReference type="SAM" id="MobiDB-lite"/>
    </source>
</evidence>
<gene>
    <name evidence="2" type="ORF">CJ030_MR1G007553</name>
</gene>